<feature type="compositionally biased region" description="Acidic residues" evidence="2">
    <location>
        <begin position="1055"/>
        <end position="1065"/>
    </location>
</feature>
<feature type="compositionally biased region" description="Polar residues" evidence="2">
    <location>
        <begin position="490"/>
        <end position="504"/>
    </location>
</feature>
<feature type="region of interest" description="Disordered" evidence="2">
    <location>
        <begin position="797"/>
        <end position="837"/>
    </location>
</feature>
<dbReference type="GO" id="GO:0010073">
    <property type="term" value="P:meristem maintenance"/>
    <property type="evidence" value="ECO:0007669"/>
    <property type="project" value="InterPro"/>
</dbReference>
<reference evidence="5" key="1">
    <citation type="submission" date="2018-02" db="EMBL/GenBank/DDBJ databases">
        <authorList>
            <person name="Cohen D.B."/>
            <person name="Kent A.D."/>
        </authorList>
    </citation>
    <scope>NUCLEOTIDE SEQUENCE</scope>
</reference>
<dbReference type="Pfam" id="PF04195">
    <property type="entry name" value="Transposase_28"/>
    <property type="match status" value="1"/>
</dbReference>
<feature type="compositionally biased region" description="Polar residues" evidence="2">
    <location>
        <begin position="322"/>
        <end position="341"/>
    </location>
</feature>
<feature type="region of interest" description="Disordered" evidence="2">
    <location>
        <begin position="1055"/>
        <end position="1094"/>
    </location>
</feature>
<evidence type="ECO:0000259" key="4">
    <source>
        <dbReference type="Pfam" id="PF10536"/>
    </source>
</evidence>
<evidence type="ECO:0000256" key="2">
    <source>
        <dbReference type="SAM" id="MobiDB-lite"/>
    </source>
</evidence>
<protein>
    <submittedName>
        <fullName evidence="5">Uncharacterized protein</fullName>
    </submittedName>
</protein>
<feature type="domain" description="Transposase (putative) gypsy type" evidence="3">
    <location>
        <begin position="565"/>
        <end position="614"/>
    </location>
</feature>
<name>A0A2N9EKM4_FAGSY</name>
<evidence type="ECO:0000259" key="3">
    <source>
        <dbReference type="Pfam" id="PF04195"/>
    </source>
</evidence>
<feature type="compositionally biased region" description="Basic and acidic residues" evidence="2">
    <location>
        <begin position="300"/>
        <end position="317"/>
    </location>
</feature>
<proteinExistence type="predicted"/>
<sequence length="1213" mass="134999">MYRELCRACEIPAKDIAGPLILLQMWAWERFPHMVPELLTPPEIDYGEDVDGQPLPRGPHGVKWRGIKCKKKVPTHVLKSYRRSFSTILANQIIWEPYKEILDGLPAYCKAGKDIWRTVSPLVCGHLIEWHVPNRVLRQFGMEQDIPGPFDTETRVHDVDLRGKSNTDWTIEWDDYIQKWNKWAETVVTRPLLQQPISYSHPYMEWYRKITRRCISKNSSQYDELADILVSHITTCPSGTPGSGLHRGLEILNSLNRLAPTTLDDASTSTLVNPPDDVDGTSHCSLSRGGRGRGARGGGRARDAPRGGGRAREDHPAAPKSTPATSIHPTAPESTPATSSHPMDIYIDCSQSSLGMEDLQDKETDRKRAPVWGRPRGLRCLWIVGSEDMWSINSPSLGRPVLVWLVVLCDVHGLGPLDSWKTPVAGGESARDGRPFIWVFGRSSFFRRWKNRRVGFLMSSSVSDSLESSSSGERGSVSGSEYSGSHGRSSETVELSTSDSSSQGAILPVSGLDPNKSFVAEGVSSKFVDKDIKRLRTRYQISEDIVLRLPDKGEWACSSNGEDVVLYEDNLAAGLRLPFRPFERELLHRLGLAPSQLNPNAWRTTIGLQVLWKMASDGEYELTVDEFLFLYKLAYIPASPGIWAFTCHKGSPRLIPGLPNSNRSWKPKFFFLCGDSWEFSPDEAVGEDPCGIRRTWGIPVAAGAILTPYVLSWFYLYFDGRPGIYFIYLLFAAFRRPSLSTRLRERLLRVAEYQKEKLVRLVDLLSPFTLAEWSLGPEPSPEVKKAIKAYQQRMTTRAERKRLREAKSGKKVVIEKGQSSKKGGHQDKPLPSAKVKTPEKVHVYHEVPPSPVALKGRGVAPGDVVPTIYNSSSRAMDKVAKLYEKVDLEVYDLVDDMDLLRMSIQDSLKAAGPTFVLGNRLRSSRGELAKLKANLEEATAQAQAHKKAAEGLKAEKGSLRSQIKQLEADVKRKDELISALETGRDELLHKTEALQGEISDAKETAVIDYKASEDFQEATRRYYVAGFEHFRKRAALAFGGVQDWSIVKIFDDEETTAVEEGSEDEEGRRRGDDSAVGPVGGQAVSVDDQIDPPPVGDEVQGVTHAFVDKNLSTEVMFTPYGRGASVSMTPFWTYPPRGPSFNDALLDIAPHGCLTVLRGASVSMTPFWTYPPRGPSFNDALLDIAPHGCLTVLRGASVSMTPFWTYPPRGPIV</sequence>
<dbReference type="InterPro" id="IPR007321">
    <property type="entry name" value="Transposase_28"/>
</dbReference>
<dbReference type="InterPro" id="IPR019557">
    <property type="entry name" value="AminoTfrase-like_pln_mobile"/>
</dbReference>
<organism evidence="5">
    <name type="scientific">Fagus sylvatica</name>
    <name type="common">Beechnut</name>
    <dbReference type="NCBI Taxonomy" id="28930"/>
    <lineage>
        <taxon>Eukaryota</taxon>
        <taxon>Viridiplantae</taxon>
        <taxon>Streptophyta</taxon>
        <taxon>Embryophyta</taxon>
        <taxon>Tracheophyta</taxon>
        <taxon>Spermatophyta</taxon>
        <taxon>Magnoliopsida</taxon>
        <taxon>eudicotyledons</taxon>
        <taxon>Gunneridae</taxon>
        <taxon>Pentapetalae</taxon>
        <taxon>rosids</taxon>
        <taxon>fabids</taxon>
        <taxon>Fagales</taxon>
        <taxon>Fagaceae</taxon>
        <taxon>Fagus</taxon>
    </lineage>
</organism>
<dbReference type="PANTHER" id="PTHR46033:SF8">
    <property type="entry name" value="PROTEIN MAINTENANCE OF MERISTEMS-LIKE"/>
    <property type="match status" value="1"/>
</dbReference>
<dbReference type="InterPro" id="IPR044824">
    <property type="entry name" value="MAIN-like"/>
</dbReference>
<feature type="region of interest" description="Disordered" evidence="2">
    <location>
        <begin position="266"/>
        <end position="344"/>
    </location>
</feature>
<accession>A0A2N9EKM4</accession>
<feature type="domain" description="Aminotransferase-like plant mobile" evidence="4">
    <location>
        <begin position="1"/>
        <end position="208"/>
    </location>
</feature>
<keyword evidence="1" id="KW-0175">Coiled coil</keyword>
<dbReference type="Pfam" id="PF10536">
    <property type="entry name" value="PMD"/>
    <property type="match status" value="1"/>
</dbReference>
<feature type="compositionally biased region" description="Basic and acidic residues" evidence="2">
    <location>
        <begin position="805"/>
        <end position="814"/>
    </location>
</feature>
<gene>
    <name evidence="5" type="ORF">FSB_LOCUS3235</name>
</gene>
<feature type="compositionally biased region" description="Low complexity" evidence="2">
    <location>
        <begin position="463"/>
        <end position="487"/>
    </location>
</feature>
<evidence type="ECO:0000256" key="1">
    <source>
        <dbReference type="SAM" id="Coils"/>
    </source>
</evidence>
<dbReference type="PANTHER" id="PTHR46033">
    <property type="entry name" value="PROTEIN MAIN-LIKE 2"/>
    <property type="match status" value="1"/>
</dbReference>
<evidence type="ECO:0000313" key="5">
    <source>
        <dbReference type="EMBL" id="SPC75353.1"/>
    </source>
</evidence>
<dbReference type="AlphaFoldDB" id="A0A2N9EKM4"/>
<feature type="coiled-coil region" evidence="1">
    <location>
        <begin position="921"/>
        <end position="1004"/>
    </location>
</feature>
<dbReference type="EMBL" id="OIVN01000156">
    <property type="protein sequence ID" value="SPC75353.1"/>
    <property type="molecule type" value="Genomic_DNA"/>
</dbReference>
<feature type="region of interest" description="Disordered" evidence="2">
    <location>
        <begin position="463"/>
        <end position="508"/>
    </location>
</feature>